<protein>
    <submittedName>
        <fullName evidence="2">Amidohydrolase family protein</fullName>
    </submittedName>
</protein>
<sequence length="486" mass="52735">MNSNPSHTLLKGGTLLLHEEHGRVIPRKADLLIRDDRIARIDDDIQPPAASKVIDCAGNLISPGFIDTHRHLWQTQQKGLHCDQILLDYYHSGNLASSHYGPNDAFCGVLGSCMEAIDAGTTTVVDHAHVNYSFHHSKAGLSILPSYITKKQFVGKSPPELEMDKFKKLAKEQPFGPNGRVRLGFAMDTMFVQAKVLRDAFIEAREHGAQLLTSHLTKVSMMDNMPSAVTTLHDNGLLGSDTLLSHANNITKEELLWIEVAGAHLSSTPMSELQMGHGHPICLEADFLPLSSIGTDSNSINTSSIPVQANTALQITRARQMAKNITDGTWDGSIGPRAEDAFNLGTVLGARAIGLGDEIGSLTVGKKADIVIFQGQSPTMVLASDRDPVAAIILHSSVRDVQTVIVDGIIRKENGSLCPIVVPTDITQHAETSSSRNEVLEWKDVANLLSDSRLRLEAVKSEIYEEDAARNGLIRSFLEAMAGNLS</sequence>
<dbReference type="AlphaFoldDB" id="A0A0B8N460"/>
<organism evidence="2 3">
    <name type="scientific">Talaromyces pinophilus</name>
    <name type="common">Penicillium pinophilum</name>
    <dbReference type="NCBI Taxonomy" id="128442"/>
    <lineage>
        <taxon>Eukaryota</taxon>
        <taxon>Fungi</taxon>
        <taxon>Dikarya</taxon>
        <taxon>Ascomycota</taxon>
        <taxon>Pezizomycotina</taxon>
        <taxon>Eurotiomycetes</taxon>
        <taxon>Eurotiomycetidae</taxon>
        <taxon>Eurotiales</taxon>
        <taxon>Trichocomaceae</taxon>
        <taxon>Talaromyces</taxon>
        <taxon>Talaromyces sect. Talaromyces</taxon>
    </lineage>
</organism>
<keyword evidence="3" id="KW-1185">Reference proteome</keyword>
<evidence type="ECO:0000313" key="2">
    <source>
        <dbReference type="EMBL" id="GAM41953.1"/>
    </source>
</evidence>
<dbReference type="SUPFAM" id="SSF51556">
    <property type="entry name" value="Metallo-dependent hydrolases"/>
    <property type="match status" value="1"/>
</dbReference>
<evidence type="ECO:0000259" key="1">
    <source>
        <dbReference type="Pfam" id="PF01979"/>
    </source>
</evidence>
<accession>A0A0B8N460</accession>
<dbReference type="Pfam" id="PF01979">
    <property type="entry name" value="Amidohydro_1"/>
    <property type="match status" value="1"/>
</dbReference>
<dbReference type="Proteomes" id="UP000053095">
    <property type="component" value="Unassembled WGS sequence"/>
</dbReference>
<dbReference type="SUPFAM" id="SSF51338">
    <property type="entry name" value="Composite domain of metallo-dependent hydrolases"/>
    <property type="match status" value="1"/>
</dbReference>
<proteinExistence type="predicted"/>
<dbReference type="EMBL" id="DF933839">
    <property type="protein sequence ID" value="GAM41953.1"/>
    <property type="molecule type" value="Genomic_DNA"/>
</dbReference>
<reference evidence="3" key="1">
    <citation type="journal article" date="2015" name="Genome Announc.">
        <title>Draft genome sequence of Talaromyces cellulolyticus strain Y-94, a source of lignocellulosic biomass-degrading enzymes.</title>
        <authorList>
            <person name="Fujii T."/>
            <person name="Koike H."/>
            <person name="Sawayama S."/>
            <person name="Yano S."/>
            <person name="Inoue H."/>
        </authorList>
    </citation>
    <scope>NUCLEOTIDE SEQUENCE [LARGE SCALE GENOMIC DNA]</scope>
    <source>
        <strain evidence="3">Y-94</strain>
    </source>
</reference>
<dbReference type="InterPro" id="IPR032466">
    <property type="entry name" value="Metal_Hydrolase"/>
</dbReference>
<name>A0A0B8N460_TALPI</name>
<dbReference type="InterPro" id="IPR011059">
    <property type="entry name" value="Metal-dep_hydrolase_composite"/>
</dbReference>
<dbReference type="InterPro" id="IPR050287">
    <property type="entry name" value="MTA/SAH_deaminase"/>
</dbReference>
<dbReference type="PANTHER" id="PTHR43794:SF5">
    <property type="entry name" value="CHLOROHYDROLASE FAMILY PROTEIN"/>
    <property type="match status" value="1"/>
</dbReference>
<dbReference type="GO" id="GO:0016810">
    <property type="term" value="F:hydrolase activity, acting on carbon-nitrogen (but not peptide) bonds"/>
    <property type="evidence" value="ECO:0007669"/>
    <property type="project" value="InterPro"/>
</dbReference>
<dbReference type="Gene3D" id="3.20.20.140">
    <property type="entry name" value="Metal-dependent hydrolases"/>
    <property type="match status" value="1"/>
</dbReference>
<dbReference type="PANTHER" id="PTHR43794">
    <property type="entry name" value="AMINOHYDROLASE SSNA-RELATED"/>
    <property type="match status" value="1"/>
</dbReference>
<dbReference type="InterPro" id="IPR006680">
    <property type="entry name" value="Amidohydro-rel"/>
</dbReference>
<gene>
    <name evidence="2" type="ORF">TCE0_043f15491</name>
</gene>
<dbReference type="Gene3D" id="2.30.40.10">
    <property type="entry name" value="Urease, subunit C, domain 1"/>
    <property type="match status" value="1"/>
</dbReference>
<feature type="domain" description="Amidohydrolase-related" evidence="1">
    <location>
        <begin position="61"/>
        <end position="408"/>
    </location>
</feature>
<evidence type="ECO:0000313" key="3">
    <source>
        <dbReference type="Proteomes" id="UP000053095"/>
    </source>
</evidence>